<dbReference type="AlphaFoldDB" id="A0A8J9YP90"/>
<organism evidence="3 4">
    <name type="scientific">Branchiostoma lanceolatum</name>
    <name type="common">Common lancelet</name>
    <name type="synonym">Amphioxus lanceolatum</name>
    <dbReference type="NCBI Taxonomy" id="7740"/>
    <lineage>
        <taxon>Eukaryota</taxon>
        <taxon>Metazoa</taxon>
        <taxon>Chordata</taxon>
        <taxon>Cephalochordata</taxon>
        <taxon>Leptocardii</taxon>
        <taxon>Amphioxiformes</taxon>
        <taxon>Branchiostomatidae</taxon>
        <taxon>Branchiostoma</taxon>
    </lineage>
</organism>
<sequence>MSHTNETRTTENENMYNDVLRWCKRFWFGEATASLDLAASEFSAYTLQLATFTKKRGKAERLGAVVIDSVADDEVKNVTCVLVSGKKRIKSGFLIAPKRQKSDVVTACQTVREDTLSNKTADSTMVTRPPSEQSQYLDKLMIGLIFLMVLTGVVPIAVAVVYLVKEGCPSCRGHQTTKDGDQGTCVYSEISDSVIDPASQPASSISRWLIPNGDNSNTTADVHVRDPGAQGSNRQVNPPEASDPTSVEGDIHTYWVIPDHYFNVNDPGCRRNSLPTEDPHDYWQIPDKYYTDYQNVDGQANRRPSSLPLVHDVMYENAGRYPRCRRNSMPTDDPEYCQIPGKYYTAYQNVAGQTNRRPSSLPLAHDVMYENAGRYQNTGRLHRQLSAPDDNDAATFDTAEAEVALPEVTRKGAKNPHYGNPVRFTKSLNYGRRAGELRKKADAIAYGRTVSRSTAGVLKTYDFTKSLSYGRRAGELRKKADAIAYGRTVSRSTAGVLKTYDFTKSLSYGRRAGELRKKADAIAYGRTVSRSTAGVLKTYDFTKSLSYGRRAGELRKKADAIAYGRTVSRSTAGVLKTYDFTKSLSYGRRAGELRKKADAIAYGRTVSRSTAGVLKTCDFTKSLNYGRRAGELRKKGDGIAYGRTVSRSTAGVLKTYDFTKSLSYGRRAGELRKKGDGIAYGRTVSRSTAGVLKTCDFTKSLNYGRRAGELRKKADAIAYGRTVSRSTAGVLKTCDFTKSLNYGRRAGELRKKGDGIAYGRTVSRSTAGVLKTYDFTKSLSYGRRAGELRKKGDGIAYGRTVSRSTAGVLKTYDFTKSLSYGRRAGELRKKADAIAYGRTVSRSTAGVLKTYDFTKSLNYGRRAGELRKKGDGIAYGRTVSLRSTAEVLKTYEECGTVPALQVLEPIARNPPTDELKKVVSARITPGHRHSV</sequence>
<name>A0A8J9YP90_BRALA</name>
<reference evidence="3" key="1">
    <citation type="submission" date="2022-01" db="EMBL/GenBank/DDBJ databases">
        <authorList>
            <person name="Braso-Vives M."/>
        </authorList>
    </citation>
    <scope>NUCLEOTIDE SEQUENCE</scope>
</reference>
<evidence type="ECO:0000256" key="2">
    <source>
        <dbReference type="SAM" id="Phobius"/>
    </source>
</evidence>
<evidence type="ECO:0000256" key="1">
    <source>
        <dbReference type="SAM" id="MobiDB-lite"/>
    </source>
</evidence>
<accession>A0A8J9YP90</accession>
<feature type="transmembrane region" description="Helical" evidence="2">
    <location>
        <begin position="140"/>
        <end position="164"/>
    </location>
</feature>
<dbReference type="Proteomes" id="UP000838412">
    <property type="component" value="Chromosome 1"/>
</dbReference>
<evidence type="ECO:0000313" key="4">
    <source>
        <dbReference type="Proteomes" id="UP000838412"/>
    </source>
</evidence>
<dbReference type="EMBL" id="OV696686">
    <property type="protein sequence ID" value="CAH1233015.1"/>
    <property type="molecule type" value="Genomic_DNA"/>
</dbReference>
<proteinExistence type="predicted"/>
<feature type="region of interest" description="Disordered" evidence="1">
    <location>
        <begin position="205"/>
        <end position="247"/>
    </location>
</feature>
<gene>
    <name evidence="3" type="primary">Hypp558</name>
    <name evidence="3" type="ORF">BLAG_LOCUS1902</name>
</gene>
<keyword evidence="4" id="KW-1185">Reference proteome</keyword>
<keyword evidence="2" id="KW-1133">Transmembrane helix</keyword>
<evidence type="ECO:0000313" key="3">
    <source>
        <dbReference type="EMBL" id="CAH1233015.1"/>
    </source>
</evidence>
<keyword evidence="2" id="KW-0812">Transmembrane</keyword>
<keyword evidence="2" id="KW-0472">Membrane</keyword>
<protein>
    <submittedName>
        <fullName evidence="3">Hypp558 protein</fullName>
    </submittedName>
</protein>